<comment type="caution">
    <text evidence="1">The sequence shown here is derived from an EMBL/GenBank/DDBJ whole genome shotgun (WGS) entry which is preliminary data.</text>
</comment>
<proteinExistence type="predicted"/>
<evidence type="ECO:0000313" key="1">
    <source>
        <dbReference type="EMBL" id="CAD8071000.1"/>
    </source>
</evidence>
<dbReference type="Proteomes" id="UP000692954">
    <property type="component" value="Unassembled WGS sequence"/>
</dbReference>
<protein>
    <submittedName>
        <fullName evidence="1">Uncharacterized protein</fullName>
    </submittedName>
</protein>
<reference evidence="1" key="1">
    <citation type="submission" date="2021-01" db="EMBL/GenBank/DDBJ databases">
        <authorList>
            <consortium name="Genoscope - CEA"/>
            <person name="William W."/>
        </authorList>
    </citation>
    <scope>NUCLEOTIDE SEQUENCE</scope>
</reference>
<dbReference type="EMBL" id="CAJJDN010000027">
    <property type="protein sequence ID" value="CAD8071000.1"/>
    <property type="molecule type" value="Genomic_DNA"/>
</dbReference>
<sequence>MNSKIKKTVTGDQLANQMQYYVEQQKRNLLNQFYGSLIQISVVKICKCMTVEVQKMFCLWQIHVIQYLVDEILIQ</sequence>
<keyword evidence="2" id="KW-1185">Reference proteome</keyword>
<accession>A0A8S1LS85</accession>
<name>A0A8S1LS85_9CILI</name>
<dbReference type="AlphaFoldDB" id="A0A8S1LS85"/>
<organism evidence="1 2">
    <name type="scientific">Paramecium sonneborni</name>
    <dbReference type="NCBI Taxonomy" id="65129"/>
    <lineage>
        <taxon>Eukaryota</taxon>
        <taxon>Sar</taxon>
        <taxon>Alveolata</taxon>
        <taxon>Ciliophora</taxon>
        <taxon>Intramacronucleata</taxon>
        <taxon>Oligohymenophorea</taxon>
        <taxon>Peniculida</taxon>
        <taxon>Parameciidae</taxon>
        <taxon>Paramecium</taxon>
    </lineage>
</organism>
<gene>
    <name evidence="1" type="ORF">PSON_ATCC_30995.1.T0270278</name>
</gene>
<evidence type="ECO:0000313" key="2">
    <source>
        <dbReference type="Proteomes" id="UP000692954"/>
    </source>
</evidence>